<dbReference type="AlphaFoldDB" id="A0A1T4SIV1"/>
<evidence type="ECO:0000313" key="2">
    <source>
        <dbReference type="Proteomes" id="UP000191418"/>
    </source>
</evidence>
<sequence>MSSLELYQRAALSARINSADDKADELIKAAYDPATPDYLRAELQEILHSTFDELYPNLKPTGCDDSGKAYYSVIDIAKALGISPEQVEQTATEMFGECLTPSNEINTLQ</sequence>
<reference evidence="1 2" key="1">
    <citation type="submission" date="2017-01" db="EMBL/GenBank/DDBJ databases">
        <title>Genome Sequencing of a Marine Spirillum, Oceanospirillum multiglobuliferum ATCC 33336, from Japan.</title>
        <authorList>
            <person name="Carney J.G."/>
            <person name="Trachtenberg A.M."/>
            <person name="Rheaume B.A."/>
            <person name="Linnane J.D."/>
            <person name="Pitts N.L."/>
            <person name="Mykles D.L."/>
            <person name="Maclea K.S."/>
        </authorList>
    </citation>
    <scope>NUCLEOTIDE SEQUENCE [LARGE SCALE GENOMIC DNA]</scope>
    <source>
        <strain evidence="1 2">ATCC 33336</strain>
    </source>
</reference>
<name>A0A1T4SIV1_9GAMM</name>
<organism evidence="1 2">
    <name type="scientific">Oceanospirillum multiglobuliferum</name>
    <dbReference type="NCBI Taxonomy" id="64969"/>
    <lineage>
        <taxon>Bacteria</taxon>
        <taxon>Pseudomonadati</taxon>
        <taxon>Pseudomonadota</taxon>
        <taxon>Gammaproteobacteria</taxon>
        <taxon>Oceanospirillales</taxon>
        <taxon>Oceanospirillaceae</taxon>
        <taxon>Oceanospirillum</taxon>
    </lineage>
</organism>
<dbReference type="STRING" id="64969.SAMN02745127_03112"/>
<comment type="caution">
    <text evidence="1">The sequence shown here is derived from an EMBL/GenBank/DDBJ whole genome shotgun (WGS) entry which is preliminary data.</text>
</comment>
<dbReference type="EMBL" id="MTSM01000037">
    <property type="protein sequence ID" value="OPX54135.1"/>
    <property type="molecule type" value="Genomic_DNA"/>
</dbReference>
<gene>
    <name evidence="1" type="ORF">BTE48_15720</name>
</gene>
<evidence type="ECO:0000313" key="1">
    <source>
        <dbReference type="EMBL" id="OPX54135.1"/>
    </source>
</evidence>
<dbReference type="Proteomes" id="UP000191418">
    <property type="component" value="Unassembled WGS sequence"/>
</dbReference>
<accession>A0A1T4SIV1</accession>
<dbReference type="RefSeq" id="WP_078746615.1">
    <property type="nucleotide sequence ID" value="NZ_FUXG01000034.1"/>
</dbReference>
<protein>
    <submittedName>
        <fullName evidence="1">Uncharacterized protein</fullName>
    </submittedName>
</protein>
<keyword evidence="2" id="KW-1185">Reference proteome</keyword>
<proteinExistence type="predicted"/>